<evidence type="ECO:0000313" key="2">
    <source>
        <dbReference type="Proteomes" id="UP000217889"/>
    </source>
</evidence>
<sequence>MLPMRDTLRRRAPQRRWSVRLRVLLAAGLVLGAGATSSLADWWDTEQASATFRAGEVPAPALTRACEYSPGVIGLGARVRIFWALPPGYSLADVRVLASTSGLGSVLAPLTGFSVQGNTQQLADGTYRTEVPTNLLGGLLGLGSELEIAITVVNGQWVSRSASVASNAGLLAGIGGTCRNL</sequence>
<protein>
    <recommendedName>
        <fullName evidence="3">SipW-cognate class signal peptide</fullName>
    </recommendedName>
</protein>
<dbReference type="EMBL" id="CP023564">
    <property type="protein sequence ID" value="ATG53779.1"/>
    <property type="molecule type" value="Genomic_DNA"/>
</dbReference>
<proteinExistence type="predicted"/>
<evidence type="ECO:0000313" key="1">
    <source>
        <dbReference type="EMBL" id="ATG53779.1"/>
    </source>
</evidence>
<keyword evidence="2" id="KW-1185">Reference proteome</keyword>
<name>A0A291GU97_9MICO</name>
<dbReference type="AlphaFoldDB" id="A0A291GU97"/>
<organism evidence="1 2">
    <name type="scientific">Brachybacterium ginsengisoli</name>
    <dbReference type="NCBI Taxonomy" id="1331682"/>
    <lineage>
        <taxon>Bacteria</taxon>
        <taxon>Bacillati</taxon>
        <taxon>Actinomycetota</taxon>
        <taxon>Actinomycetes</taxon>
        <taxon>Micrococcales</taxon>
        <taxon>Dermabacteraceae</taxon>
        <taxon>Brachybacterium</taxon>
    </lineage>
</organism>
<evidence type="ECO:0008006" key="3">
    <source>
        <dbReference type="Google" id="ProtNLM"/>
    </source>
</evidence>
<accession>A0A291GU97</accession>
<dbReference type="Proteomes" id="UP000217889">
    <property type="component" value="Chromosome"/>
</dbReference>
<reference evidence="1 2" key="1">
    <citation type="journal article" date="2014" name="Int. J. Syst. Evol. Microbiol.">
        <title>Brachybacterium ginsengisoli sp. nov., isolated from soil of a ginseng field.</title>
        <authorList>
            <person name="Hoang V.A."/>
            <person name="Kim Y.J."/>
            <person name="Nguyen N.L."/>
            <person name="Yang D.C."/>
        </authorList>
    </citation>
    <scope>NUCLEOTIDE SEQUENCE [LARGE SCALE GENOMIC DNA]</scope>
    <source>
        <strain evidence="1 2">DCY80</strain>
    </source>
</reference>
<dbReference type="KEGG" id="bgg:CFK41_02535"/>
<gene>
    <name evidence="1" type="ORF">CFK41_02535</name>
</gene>
<dbReference type="NCBIfam" id="TIGR04088">
    <property type="entry name" value="cognate_SipW"/>
    <property type="match status" value="1"/>
</dbReference>
<dbReference type="InterPro" id="IPR023833">
    <property type="entry name" value="Signal_pept_SipW-depend-type"/>
</dbReference>